<dbReference type="EMBL" id="MAYW01000338">
    <property type="protein sequence ID" value="ODS29901.1"/>
    <property type="molecule type" value="Genomic_DNA"/>
</dbReference>
<feature type="non-terminal residue" evidence="1">
    <location>
        <position position="1"/>
    </location>
</feature>
<dbReference type="AlphaFoldDB" id="A0A1E3X2P9"/>
<gene>
    <name evidence="1" type="ORF">SCARUB_04994</name>
</gene>
<name>A0A1E3X2P9_9BACT</name>
<organism evidence="1 2">
    <name type="scientific">Candidatus Scalindua rubra</name>
    <dbReference type="NCBI Taxonomy" id="1872076"/>
    <lineage>
        <taxon>Bacteria</taxon>
        <taxon>Pseudomonadati</taxon>
        <taxon>Planctomycetota</taxon>
        <taxon>Candidatus Brocadiia</taxon>
        <taxon>Candidatus Brocadiales</taxon>
        <taxon>Candidatus Scalinduaceae</taxon>
        <taxon>Candidatus Scalindua</taxon>
    </lineage>
</organism>
<sequence length="53" mass="6423">PFLAWVFVILEAILYPQKLKETTDFADYSDFTIKIISEISEIWYAMRRTYISW</sequence>
<accession>A0A1E3X2P9</accession>
<evidence type="ECO:0000313" key="1">
    <source>
        <dbReference type="EMBL" id="ODS29901.1"/>
    </source>
</evidence>
<reference evidence="1 2" key="1">
    <citation type="submission" date="2016-07" db="EMBL/GenBank/DDBJ databases">
        <title>Draft genome of Scalindua rubra, obtained from a brine-seawater interface in the Red Sea, sheds light on salt adaptation in anammox bacteria.</title>
        <authorList>
            <person name="Speth D.R."/>
            <person name="Lagkouvardos I."/>
            <person name="Wang Y."/>
            <person name="Qian P.-Y."/>
            <person name="Dutilh B.E."/>
            <person name="Jetten M.S."/>
        </authorList>
    </citation>
    <scope>NUCLEOTIDE SEQUENCE [LARGE SCALE GENOMIC DNA]</scope>
    <source>
        <strain evidence="1">BSI-1</strain>
    </source>
</reference>
<comment type="caution">
    <text evidence="1">The sequence shown here is derived from an EMBL/GenBank/DDBJ whole genome shotgun (WGS) entry which is preliminary data.</text>
</comment>
<dbReference type="Proteomes" id="UP000094056">
    <property type="component" value="Unassembled WGS sequence"/>
</dbReference>
<protein>
    <submittedName>
        <fullName evidence="1">Uncharacterized protein</fullName>
    </submittedName>
</protein>
<evidence type="ECO:0000313" key="2">
    <source>
        <dbReference type="Proteomes" id="UP000094056"/>
    </source>
</evidence>
<proteinExistence type="predicted"/>